<dbReference type="Proteomes" id="UP000323188">
    <property type="component" value="Unassembled WGS sequence"/>
</dbReference>
<sequence>MFASSRVFANPHICGIQLDVSAKEFAAGKLDTQPFYNTNISQGNFQEVYYSTGSARFSESGEDSENGMLYRQRVTIKFPSNDKYRSQRLEELRKIKFLSVKLSNELKLILGRNDFFQNTAPEINFSSTEKSTQVQFTTYSVFPIGFFENTAAYGFVYEIPISFLEPL</sequence>
<gene>
    <name evidence="1" type="ORF">F0361_01230</name>
</gene>
<accession>A0A5B2TV56</accession>
<evidence type="ECO:0000313" key="1">
    <source>
        <dbReference type="EMBL" id="KAA2218272.1"/>
    </source>
</evidence>
<reference evidence="1 2" key="1">
    <citation type="submission" date="2019-09" db="EMBL/GenBank/DDBJ databases">
        <authorList>
            <person name="Khan S.A."/>
            <person name="Jeon C.O."/>
            <person name="Chun B.H."/>
            <person name="Jeong S.E."/>
        </authorList>
    </citation>
    <scope>NUCLEOTIDE SEQUENCE [LARGE SCALE GENOMIC DNA]</scope>
    <source>
        <strain evidence="1 2">KCTC 42508</strain>
    </source>
</reference>
<name>A0A5B2TV56_9FLAO</name>
<evidence type="ECO:0000313" key="2">
    <source>
        <dbReference type="Proteomes" id="UP000323188"/>
    </source>
</evidence>
<dbReference type="AlphaFoldDB" id="A0A5B2TV56"/>
<dbReference type="RefSeq" id="WP_154916892.1">
    <property type="nucleotide sequence ID" value="NZ_VUOE01000001.1"/>
</dbReference>
<protein>
    <submittedName>
        <fullName evidence="1">Uncharacterized protein</fullName>
    </submittedName>
</protein>
<dbReference type="EMBL" id="VUOE01000001">
    <property type="protein sequence ID" value="KAA2218272.1"/>
    <property type="molecule type" value="Genomic_DNA"/>
</dbReference>
<organism evidence="1 2">
    <name type="scientific">Maribacter flavus</name>
    <dbReference type="NCBI Taxonomy" id="1658664"/>
    <lineage>
        <taxon>Bacteria</taxon>
        <taxon>Pseudomonadati</taxon>
        <taxon>Bacteroidota</taxon>
        <taxon>Flavobacteriia</taxon>
        <taxon>Flavobacteriales</taxon>
        <taxon>Flavobacteriaceae</taxon>
        <taxon>Maribacter</taxon>
    </lineage>
</organism>
<proteinExistence type="predicted"/>
<comment type="caution">
    <text evidence="1">The sequence shown here is derived from an EMBL/GenBank/DDBJ whole genome shotgun (WGS) entry which is preliminary data.</text>
</comment>